<reference evidence="13" key="1">
    <citation type="journal article" date="2009" name="Genome Res.">
        <title>Comparative genomic analyses of the human fungal pathogens Coccidioides and their relatives.</title>
        <authorList>
            <person name="Sharpton T.J."/>
            <person name="Stajich J.E."/>
            <person name="Rounsley S.D."/>
            <person name="Gardner M.J."/>
            <person name="Wortman J.R."/>
            <person name="Jordar V.S."/>
            <person name="Maiti R."/>
            <person name="Kodira C.D."/>
            <person name="Neafsey D.E."/>
            <person name="Zeng Q."/>
            <person name="Hung C.-Y."/>
            <person name="McMahan C."/>
            <person name="Muszewska A."/>
            <person name="Grynberg M."/>
            <person name="Mandel M.A."/>
            <person name="Kellner E.M."/>
            <person name="Barker B.M."/>
            <person name="Galgiani J.N."/>
            <person name="Orbach M.J."/>
            <person name="Kirkland T.N."/>
            <person name="Cole G.T."/>
            <person name="Henn M.R."/>
            <person name="Birren B.W."/>
            <person name="Taylor J.W."/>
        </authorList>
    </citation>
    <scope>NUCLEOTIDE SEQUENCE [LARGE SCALE GENOMIC DNA]</scope>
    <source>
        <strain evidence="13">RS</strain>
    </source>
</reference>
<dbReference type="GO" id="GO:0008270">
    <property type="term" value="F:zinc ion binding"/>
    <property type="evidence" value="ECO:0007669"/>
    <property type="project" value="InterPro"/>
</dbReference>
<dbReference type="PROSITE" id="PS00463">
    <property type="entry name" value="ZN2_CY6_FUNGAL_1"/>
    <property type="match status" value="1"/>
</dbReference>
<feature type="region of interest" description="Disordered" evidence="10">
    <location>
        <begin position="676"/>
        <end position="715"/>
    </location>
</feature>
<dbReference type="OrthoDB" id="4898680at2759"/>
<dbReference type="SUPFAM" id="SSF57701">
    <property type="entry name" value="Zn2/Cys6 DNA-binding domain"/>
    <property type="match status" value="1"/>
</dbReference>
<dbReference type="SMART" id="SM00066">
    <property type="entry name" value="GAL4"/>
    <property type="match status" value="1"/>
</dbReference>
<dbReference type="GeneID" id="4567310"/>
<dbReference type="InterPro" id="IPR001138">
    <property type="entry name" value="Zn2Cys6_DnaBD"/>
</dbReference>
<feature type="region of interest" description="Disordered" evidence="10">
    <location>
        <begin position="58"/>
        <end position="90"/>
    </location>
</feature>
<dbReference type="STRING" id="246410.A0A0E1S039"/>
<evidence type="ECO:0000256" key="10">
    <source>
        <dbReference type="SAM" id="MobiDB-lite"/>
    </source>
</evidence>
<dbReference type="CDD" id="cd00067">
    <property type="entry name" value="GAL4"/>
    <property type="match status" value="1"/>
</dbReference>
<dbReference type="PROSITE" id="PS50048">
    <property type="entry name" value="ZN2_CY6_FUNGAL_2"/>
    <property type="match status" value="1"/>
</dbReference>
<dbReference type="GO" id="GO:0000981">
    <property type="term" value="F:DNA-binding transcription factor activity, RNA polymerase II-specific"/>
    <property type="evidence" value="ECO:0007669"/>
    <property type="project" value="InterPro"/>
</dbReference>
<keyword evidence="6" id="KW-0804">Transcription</keyword>
<evidence type="ECO:0000256" key="6">
    <source>
        <dbReference type="ARBA" id="ARBA00023163"/>
    </source>
</evidence>
<dbReference type="InterPro" id="IPR007219">
    <property type="entry name" value="XnlR_reg_dom"/>
</dbReference>
<dbReference type="Proteomes" id="UP000001261">
    <property type="component" value="Unassembled WGS sequence"/>
</dbReference>
<feature type="compositionally biased region" description="Basic and acidic residues" evidence="10">
    <location>
        <begin position="693"/>
        <end position="706"/>
    </location>
</feature>
<evidence type="ECO:0000313" key="13">
    <source>
        <dbReference type="Proteomes" id="UP000001261"/>
    </source>
</evidence>
<feature type="region of interest" description="Disordered" evidence="10">
    <location>
        <begin position="1"/>
        <end position="20"/>
    </location>
</feature>
<dbReference type="GO" id="GO:0006351">
    <property type="term" value="P:DNA-templated transcription"/>
    <property type="evidence" value="ECO:0007669"/>
    <property type="project" value="InterPro"/>
</dbReference>
<dbReference type="GO" id="GO:0003677">
    <property type="term" value="F:DNA binding"/>
    <property type="evidence" value="ECO:0007669"/>
    <property type="project" value="UniProtKB-KW"/>
</dbReference>
<dbReference type="InterPro" id="IPR036864">
    <property type="entry name" value="Zn2-C6_fun-type_DNA-bd_sf"/>
</dbReference>
<dbReference type="EMBL" id="GG704911">
    <property type="protein sequence ID" value="EAS36603.1"/>
    <property type="molecule type" value="Genomic_DNA"/>
</dbReference>
<comment type="function">
    <text evidence="9">Transcription factor that specifically regulates the neosartoricin B biosynthesis gene cluster.</text>
</comment>
<proteinExistence type="predicted"/>
<evidence type="ECO:0000259" key="11">
    <source>
        <dbReference type="PROSITE" id="PS50048"/>
    </source>
</evidence>
<gene>
    <name evidence="12" type="ORF">CIMG_01957</name>
</gene>
<feature type="compositionally biased region" description="Basic residues" evidence="10">
    <location>
        <begin position="75"/>
        <end position="85"/>
    </location>
</feature>
<organism evidence="12 13">
    <name type="scientific">Coccidioides immitis (strain RS)</name>
    <name type="common">Valley fever fungus</name>
    <dbReference type="NCBI Taxonomy" id="246410"/>
    <lineage>
        <taxon>Eukaryota</taxon>
        <taxon>Fungi</taxon>
        <taxon>Dikarya</taxon>
        <taxon>Ascomycota</taxon>
        <taxon>Pezizomycotina</taxon>
        <taxon>Eurotiomycetes</taxon>
        <taxon>Eurotiomycetidae</taxon>
        <taxon>Onygenales</taxon>
        <taxon>Onygenaceae</taxon>
        <taxon>Coccidioides</taxon>
    </lineage>
</organism>
<reference evidence="13" key="2">
    <citation type="journal article" date="2010" name="Genome Res.">
        <title>Population genomic sequencing of Coccidioides fungi reveals recent hybridization and transposon control.</title>
        <authorList>
            <person name="Neafsey D.E."/>
            <person name="Barker B.M."/>
            <person name="Sharpton T.J."/>
            <person name="Stajich J.E."/>
            <person name="Park D.J."/>
            <person name="Whiston E."/>
            <person name="Hung C.-Y."/>
            <person name="McMahan C."/>
            <person name="White J."/>
            <person name="Sykes S."/>
            <person name="Heiman D."/>
            <person name="Young S."/>
            <person name="Zeng Q."/>
            <person name="Abouelleil A."/>
            <person name="Aftuck L."/>
            <person name="Bessette D."/>
            <person name="Brown A."/>
            <person name="FitzGerald M."/>
            <person name="Lui A."/>
            <person name="Macdonald J.P."/>
            <person name="Priest M."/>
            <person name="Orbach M.J."/>
            <person name="Galgiani J.N."/>
            <person name="Kirkland T.N."/>
            <person name="Cole G.T."/>
            <person name="Birren B.W."/>
            <person name="Henn M.R."/>
            <person name="Taylor J.W."/>
            <person name="Rounsley S.D."/>
        </authorList>
    </citation>
    <scope>GENOME REANNOTATION</scope>
    <source>
        <strain evidence="13">RS</strain>
    </source>
</reference>
<dbReference type="CDD" id="cd12148">
    <property type="entry name" value="fungal_TF_MHR"/>
    <property type="match status" value="1"/>
</dbReference>
<dbReference type="SMART" id="SM00906">
    <property type="entry name" value="Fungal_trans"/>
    <property type="match status" value="1"/>
</dbReference>
<dbReference type="InParanoid" id="A0A0E1S039"/>
<evidence type="ECO:0000256" key="5">
    <source>
        <dbReference type="ARBA" id="ARBA00023125"/>
    </source>
</evidence>
<evidence type="ECO:0000256" key="4">
    <source>
        <dbReference type="ARBA" id="ARBA00023015"/>
    </source>
</evidence>
<keyword evidence="4" id="KW-0805">Transcription regulation</keyword>
<dbReference type="PANTHER" id="PTHR31001:SF40">
    <property type="entry name" value="ZN(II)2CYS6 TRANSCRIPTION FACTOR (EUROFUNG)"/>
    <property type="match status" value="1"/>
</dbReference>
<dbReference type="OMA" id="THNTCVE"/>
<keyword evidence="5" id="KW-0238">DNA-binding</keyword>
<name>A0A0E1S039_COCIM</name>
<dbReference type="VEuPathDB" id="FungiDB:CIMG_01957"/>
<evidence type="ECO:0000256" key="9">
    <source>
        <dbReference type="ARBA" id="ARBA00045154"/>
    </source>
</evidence>
<comment type="subcellular location">
    <subcellularLocation>
        <location evidence="1">Nucleus</location>
    </subcellularLocation>
</comment>
<feature type="domain" description="Zn(2)-C6 fungal-type" evidence="11">
    <location>
        <begin position="20"/>
        <end position="52"/>
    </location>
</feature>
<evidence type="ECO:0000256" key="8">
    <source>
        <dbReference type="ARBA" id="ARBA00031692"/>
    </source>
</evidence>
<protein>
    <recommendedName>
        <fullName evidence="2">C6 finger domain transcription factor nscR</fullName>
    </recommendedName>
    <alternativeName>
        <fullName evidence="8">Neosartiricin B biosynthesis protein R</fullName>
    </alternativeName>
</protein>
<evidence type="ECO:0000256" key="2">
    <source>
        <dbReference type="ARBA" id="ARBA00018346"/>
    </source>
</evidence>
<dbReference type="AlphaFoldDB" id="A0A0E1S039"/>
<evidence type="ECO:0000313" key="12">
    <source>
        <dbReference type="EMBL" id="EAS36603.1"/>
    </source>
</evidence>
<keyword evidence="7" id="KW-0539">Nucleus</keyword>
<dbReference type="RefSeq" id="XP_001248186.1">
    <property type="nucleotide sequence ID" value="XM_001248185.2"/>
</dbReference>
<accession>A0A0E1S039</accession>
<dbReference type="Gene3D" id="4.10.240.10">
    <property type="entry name" value="Zn(2)-C6 fungal-type DNA-binding domain"/>
    <property type="match status" value="1"/>
</dbReference>
<evidence type="ECO:0000256" key="7">
    <source>
        <dbReference type="ARBA" id="ARBA00023242"/>
    </source>
</evidence>
<keyword evidence="13" id="KW-1185">Reference proteome</keyword>
<dbReference type="GO" id="GO:0005634">
    <property type="term" value="C:nucleus"/>
    <property type="evidence" value="ECO:0007669"/>
    <property type="project" value="UniProtKB-SubCell"/>
</dbReference>
<dbReference type="InterPro" id="IPR050613">
    <property type="entry name" value="Sec_Metabolite_Reg"/>
</dbReference>
<evidence type="ECO:0000256" key="3">
    <source>
        <dbReference type="ARBA" id="ARBA00022723"/>
    </source>
</evidence>
<sequence length="763" mass="86230">MGSVASPTTLMLRRNGKPHSCEPCRISKVKCDHTTPICQRCETRGIVSKCYYHPAPLTKRVKPSPGSEDSQERPNKRKKPARRTKSPTVASAISPTNLECGLATDQNAYLGSTSFLSVFHDTVPQLSNIAIQPIPPELVRWQNRHLSLQSQLFRLLSAFDLYDRLIENYYDWGLFTIIPAPLILNSLRFTRRYMENEDTSNPKQRNLYRRISQNTAKPLQLSTETTAEEFCHSFTGENLRWEFMGVIFAMAGLGAISGLTSPATNLAIRFDDGNELSRSSFAAQMVAASNDAIEISRQHEKLNDVMIWLEYTHCVLISMVLDERSHIVYRGFGTLISDMFAMGYHRHQPPGPGIPFFLSQTRKRIFAAAYRSDKNLATFLGRPPRIQHLYCDNTIPLDLDDETLMLNGEELNAAVEKLDADGWNPDRTQDGKFRSASVIRIRYMISAQREKILELSLGRKTDNSVDVLYKNYQECQNIWASIPIQFRYDANCWKTFRPVSCIAMLVIYLEYLHSLFHIQRILCQQNIAAASSLLNTSMQLLTTVLHLLKQPEQPTETQTNFSWIFLFYGLPAAGVLATELYQSTLSAVPWPSSTPPRSQIIRDLGMIISWFETAALPINPTTRVCVEITKVLSKLLDDALNYQPSGPQQQEEEQEHPQPHQESQLRLLDQVDRARSTSQANIASGTGAAPGDANERRDPTRAEGEQSRQQQVCDNPEQAQPLLAPEAPEIGIGIGIDDQFTSEKFLSWLDDLDWDATVPDLLF</sequence>
<dbReference type="PANTHER" id="PTHR31001">
    <property type="entry name" value="UNCHARACTERIZED TRANSCRIPTIONAL REGULATORY PROTEIN"/>
    <property type="match status" value="1"/>
</dbReference>
<feature type="region of interest" description="Disordered" evidence="10">
    <location>
        <begin position="640"/>
        <end position="664"/>
    </location>
</feature>
<keyword evidence="3" id="KW-0479">Metal-binding</keyword>
<dbReference type="Pfam" id="PF00172">
    <property type="entry name" value="Zn_clus"/>
    <property type="match status" value="1"/>
</dbReference>
<dbReference type="KEGG" id="cim:CIMG_01957"/>
<evidence type="ECO:0000256" key="1">
    <source>
        <dbReference type="ARBA" id="ARBA00004123"/>
    </source>
</evidence>